<sequence length="115" mass="12642">MSNSFPTCSIIEDEKSASASDLHDTFPPGRRGGFPVSQLQRRILGTKNEDSPDKGVKSKRTCSLQRNSRAALKGFPGSARIADRGERMEVLSTVDRWSKRLLLAGEQSLLQAPKL</sequence>
<gene>
    <name evidence="2" type="ORF">N7G274_003936</name>
</gene>
<proteinExistence type="predicted"/>
<evidence type="ECO:0000313" key="2">
    <source>
        <dbReference type="EMBL" id="KAL2043629.1"/>
    </source>
</evidence>
<dbReference type="EMBL" id="JBEFKJ010000011">
    <property type="protein sequence ID" value="KAL2043629.1"/>
    <property type="molecule type" value="Genomic_DNA"/>
</dbReference>
<reference evidence="2 3" key="1">
    <citation type="submission" date="2024-09" db="EMBL/GenBank/DDBJ databases">
        <title>Rethinking Asexuality: The Enigmatic Case of Functional Sexual Genes in Lepraria (Stereocaulaceae).</title>
        <authorList>
            <person name="Doellman M."/>
            <person name="Sun Y."/>
            <person name="Barcenas-Pena A."/>
            <person name="Lumbsch H.T."/>
            <person name="Grewe F."/>
        </authorList>
    </citation>
    <scope>NUCLEOTIDE SEQUENCE [LARGE SCALE GENOMIC DNA]</scope>
    <source>
        <strain evidence="2 3">Mercado 3170</strain>
    </source>
</reference>
<dbReference type="Proteomes" id="UP001590950">
    <property type="component" value="Unassembled WGS sequence"/>
</dbReference>
<evidence type="ECO:0000256" key="1">
    <source>
        <dbReference type="SAM" id="MobiDB-lite"/>
    </source>
</evidence>
<name>A0ABR4ADU5_9LECA</name>
<evidence type="ECO:0000313" key="3">
    <source>
        <dbReference type="Proteomes" id="UP001590950"/>
    </source>
</evidence>
<accession>A0ABR4ADU5</accession>
<organism evidence="2 3">
    <name type="scientific">Stereocaulon virgatum</name>
    <dbReference type="NCBI Taxonomy" id="373712"/>
    <lineage>
        <taxon>Eukaryota</taxon>
        <taxon>Fungi</taxon>
        <taxon>Dikarya</taxon>
        <taxon>Ascomycota</taxon>
        <taxon>Pezizomycotina</taxon>
        <taxon>Lecanoromycetes</taxon>
        <taxon>OSLEUM clade</taxon>
        <taxon>Lecanoromycetidae</taxon>
        <taxon>Lecanorales</taxon>
        <taxon>Lecanorineae</taxon>
        <taxon>Stereocaulaceae</taxon>
        <taxon>Stereocaulon</taxon>
    </lineage>
</organism>
<comment type="caution">
    <text evidence="2">The sequence shown here is derived from an EMBL/GenBank/DDBJ whole genome shotgun (WGS) entry which is preliminary data.</text>
</comment>
<keyword evidence="3" id="KW-1185">Reference proteome</keyword>
<protein>
    <submittedName>
        <fullName evidence="2">Uncharacterized protein</fullName>
    </submittedName>
</protein>
<feature type="region of interest" description="Disordered" evidence="1">
    <location>
        <begin position="16"/>
        <end position="37"/>
    </location>
</feature>